<evidence type="ECO:0000256" key="1">
    <source>
        <dbReference type="ARBA" id="ARBA00001961"/>
    </source>
</evidence>
<dbReference type="InterPro" id="IPR044862">
    <property type="entry name" value="Pro_4_hyd_alph_FE2OG_OXY"/>
</dbReference>
<dbReference type="GO" id="GO:0016705">
    <property type="term" value="F:oxidoreductase activity, acting on paired donors, with incorporation or reduction of molecular oxygen"/>
    <property type="evidence" value="ECO:0007669"/>
    <property type="project" value="InterPro"/>
</dbReference>
<keyword evidence="6" id="KW-0408">Iron</keyword>
<evidence type="ECO:0000256" key="3">
    <source>
        <dbReference type="ARBA" id="ARBA00022896"/>
    </source>
</evidence>
<dbReference type="InterPro" id="IPR006620">
    <property type="entry name" value="Pro_4_hyd_alph"/>
</dbReference>
<evidence type="ECO:0000259" key="7">
    <source>
        <dbReference type="PROSITE" id="PS51471"/>
    </source>
</evidence>
<dbReference type="GO" id="GO:0031418">
    <property type="term" value="F:L-ascorbic acid binding"/>
    <property type="evidence" value="ECO:0007669"/>
    <property type="project" value="UniProtKB-KW"/>
</dbReference>
<dbReference type="PANTHER" id="PTHR10869:SF246">
    <property type="entry name" value="TRANSMEMBRANE PROLYL 4-HYDROXYLASE"/>
    <property type="match status" value="1"/>
</dbReference>
<dbReference type="GO" id="GO:0051213">
    <property type="term" value="F:dioxygenase activity"/>
    <property type="evidence" value="ECO:0007669"/>
    <property type="project" value="UniProtKB-KW"/>
</dbReference>
<evidence type="ECO:0000313" key="9">
    <source>
        <dbReference type="Proteomes" id="UP000321124"/>
    </source>
</evidence>
<keyword evidence="5" id="KW-0560">Oxidoreductase</keyword>
<evidence type="ECO:0000256" key="6">
    <source>
        <dbReference type="ARBA" id="ARBA00023004"/>
    </source>
</evidence>
<dbReference type="Gene3D" id="2.60.120.620">
    <property type="entry name" value="q2cbj1_9rhob like domain"/>
    <property type="match status" value="1"/>
</dbReference>
<proteinExistence type="predicted"/>
<evidence type="ECO:0000313" key="8">
    <source>
        <dbReference type="EMBL" id="QDZ93151.1"/>
    </source>
</evidence>
<evidence type="ECO:0000256" key="5">
    <source>
        <dbReference type="ARBA" id="ARBA00023002"/>
    </source>
</evidence>
<evidence type="ECO:0000256" key="2">
    <source>
        <dbReference type="ARBA" id="ARBA00022723"/>
    </source>
</evidence>
<reference evidence="8 9" key="1">
    <citation type="journal article" date="2019" name="Ecotoxicol. Environ. Saf.">
        <title>Microbial characterization of heavy metal resistant bacterial strains isolated from an electroplating wastewater treatment plant.</title>
        <authorList>
            <person name="Cai X."/>
            <person name="Zheng X."/>
            <person name="Zhang D."/>
            <person name="Iqbal W."/>
            <person name="Liu C."/>
            <person name="Yang B."/>
            <person name="Zhao X."/>
            <person name="Lu X."/>
            <person name="Mao Y."/>
        </authorList>
    </citation>
    <scope>NUCLEOTIDE SEQUENCE [LARGE SCALE GENOMIC DNA]</scope>
    <source>
        <strain evidence="8 9">Ni1-3</strain>
    </source>
</reference>
<comment type="cofactor">
    <cofactor evidence="1">
        <name>L-ascorbate</name>
        <dbReference type="ChEBI" id="CHEBI:38290"/>
    </cofactor>
</comment>
<dbReference type="AlphaFoldDB" id="A0A5B8R6H2"/>
<gene>
    <name evidence="8" type="ORF">D0436_02350</name>
</gene>
<keyword evidence="2" id="KW-0479">Metal-binding</keyword>
<organism evidence="8 9">
    <name type="scientific">Shewanella decolorationis</name>
    <dbReference type="NCBI Taxonomy" id="256839"/>
    <lineage>
        <taxon>Bacteria</taxon>
        <taxon>Pseudomonadati</taxon>
        <taxon>Pseudomonadota</taxon>
        <taxon>Gammaproteobacteria</taxon>
        <taxon>Alteromonadales</taxon>
        <taxon>Shewanellaceae</taxon>
        <taxon>Shewanella</taxon>
    </lineage>
</organism>
<dbReference type="InterPro" id="IPR045054">
    <property type="entry name" value="P4HA-like"/>
</dbReference>
<dbReference type="SMART" id="SM00702">
    <property type="entry name" value="P4Hc"/>
    <property type="match status" value="1"/>
</dbReference>
<dbReference type="Proteomes" id="UP000321124">
    <property type="component" value="Chromosome"/>
</dbReference>
<dbReference type="Pfam" id="PF13640">
    <property type="entry name" value="2OG-FeII_Oxy_3"/>
    <property type="match status" value="1"/>
</dbReference>
<sequence length="329" mass="38070">MQQLFVQLLEERYFNRLPEALVLKFATESADFVRFWLVHCMRSMVSERELAIALFFSAEWELEELASLKSFWSSYVAMEDIQQEQEQELKATFCQFVPWLKTISPSHEDAICVFSALWFFEHRSTSVGKQLQSAMLLYSQLPMSLFDDIKSFSLPHLRPITVYGHQGKGSVERGIRNNMHYPTPIPNDNLAMACIERVIAKFAGVKLAFAEPIVVLRYEPGQFYQWHYDAIHAYTAEIQAELERFGQRFKTAILYLNDDFEGGETEFKAPYIQVKPETATILVFDNTDQAGKPIPSSLHRGCEVTAGQKWVCTQWFRDKPFWLRAGLFG</sequence>
<dbReference type="KEGG" id="sdeo:D0436_02350"/>
<name>A0A5B8R6H2_9GAMM</name>
<keyword evidence="3" id="KW-0847">Vitamin C</keyword>
<dbReference type="PANTHER" id="PTHR10869">
    <property type="entry name" value="PROLYL 4-HYDROXYLASE ALPHA SUBUNIT"/>
    <property type="match status" value="1"/>
</dbReference>
<feature type="domain" description="Fe2OG dioxygenase" evidence="7">
    <location>
        <begin position="209"/>
        <end position="318"/>
    </location>
</feature>
<keyword evidence="4" id="KW-0223">Dioxygenase</keyword>
<dbReference type="EMBL" id="CP031775">
    <property type="protein sequence ID" value="QDZ93151.1"/>
    <property type="molecule type" value="Genomic_DNA"/>
</dbReference>
<dbReference type="InterPro" id="IPR005123">
    <property type="entry name" value="Oxoglu/Fe-dep_dioxygenase_dom"/>
</dbReference>
<evidence type="ECO:0000256" key="4">
    <source>
        <dbReference type="ARBA" id="ARBA00022964"/>
    </source>
</evidence>
<dbReference type="PROSITE" id="PS51471">
    <property type="entry name" value="FE2OG_OXY"/>
    <property type="match status" value="1"/>
</dbReference>
<protein>
    <submittedName>
        <fullName evidence="8">2OG-Fe(II) oxygenase</fullName>
    </submittedName>
</protein>
<accession>A0A5B8R6H2</accession>
<dbReference type="GO" id="GO:0005506">
    <property type="term" value="F:iron ion binding"/>
    <property type="evidence" value="ECO:0007669"/>
    <property type="project" value="InterPro"/>
</dbReference>